<name>A0AAD7YUU3_MYTSE</name>
<feature type="compositionally biased region" description="Pro residues" evidence="1">
    <location>
        <begin position="32"/>
        <end position="85"/>
    </location>
</feature>
<keyword evidence="4" id="KW-1185">Reference proteome</keyword>
<protein>
    <recommendedName>
        <fullName evidence="2">Pre-C2HC domain-containing protein</fullName>
    </recommendedName>
</protein>
<evidence type="ECO:0000259" key="2">
    <source>
        <dbReference type="Pfam" id="PF07530"/>
    </source>
</evidence>
<gene>
    <name evidence="3" type="ORF">PYW07_001678</name>
</gene>
<reference evidence="3" key="1">
    <citation type="submission" date="2023-03" db="EMBL/GenBank/DDBJ databases">
        <title>Chromosome-level genomes of two armyworms, Mythimna separata and Mythimna loreyi, provide insights into the biosynthesis and reception of sex pheromones.</title>
        <authorList>
            <person name="Zhao H."/>
        </authorList>
    </citation>
    <scope>NUCLEOTIDE SEQUENCE</scope>
    <source>
        <strain evidence="3">BeijingLab</strain>
        <tissue evidence="3">Pupa</tissue>
    </source>
</reference>
<dbReference type="Proteomes" id="UP001231518">
    <property type="component" value="Chromosome 11"/>
</dbReference>
<feature type="compositionally biased region" description="Basic residues" evidence="1">
    <location>
        <begin position="1"/>
        <end position="11"/>
    </location>
</feature>
<organism evidence="3 4">
    <name type="scientific">Mythimna separata</name>
    <name type="common">Oriental armyworm</name>
    <name type="synonym">Pseudaletia separata</name>
    <dbReference type="NCBI Taxonomy" id="271217"/>
    <lineage>
        <taxon>Eukaryota</taxon>
        <taxon>Metazoa</taxon>
        <taxon>Ecdysozoa</taxon>
        <taxon>Arthropoda</taxon>
        <taxon>Hexapoda</taxon>
        <taxon>Insecta</taxon>
        <taxon>Pterygota</taxon>
        <taxon>Neoptera</taxon>
        <taxon>Endopterygota</taxon>
        <taxon>Lepidoptera</taxon>
        <taxon>Glossata</taxon>
        <taxon>Ditrysia</taxon>
        <taxon>Noctuoidea</taxon>
        <taxon>Noctuidae</taxon>
        <taxon>Noctuinae</taxon>
        <taxon>Hadenini</taxon>
        <taxon>Mythimna</taxon>
    </lineage>
</organism>
<dbReference type="Pfam" id="PF07530">
    <property type="entry name" value="PRE_C2HC"/>
    <property type="match status" value="1"/>
</dbReference>
<evidence type="ECO:0000313" key="4">
    <source>
        <dbReference type="Proteomes" id="UP001231518"/>
    </source>
</evidence>
<dbReference type="PANTHER" id="PTHR33273">
    <property type="entry name" value="DOMAIN-CONTAINING PROTEIN, PUTATIVE-RELATED"/>
    <property type="match status" value="1"/>
</dbReference>
<dbReference type="InterPro" id="IPR006579">
    <property type="entry name" value="Pre_C2HC_dom"/>
</dbReference>
<dbReference type="AlphaFoldDB" id="A0AAD7YUU3"/>
<feature type="compositionally biased region" description="Basic and acidic residues" evidence="1">
    <location>
        <begin position="12"/>
        <end position="22"/>
    </location>
</feature>
<dbReference type="EMBL" id="JARGEI010000008">
    <property type="protein sequence ID" value="KAJ8727559.1"/>
    <property type="molecule type" value="Genomic_DNA"/>
</dbReference>
<accession>A0AAD7YUU3</accession>
<evidence type="ECO:0000313" key="3">
    <source>
        <dbReference type="EMBL" id="KAJ8727559.1"/>
    </source>
</evidence>
<dbReference type="PANTHER" id="PTHR33273:SF2">
    <property type="entry name" value="ENDONUCLEASE_EXONUCLEASE_PHOSPHATASE DOMAIN-CONTAINING PROTEIN"/>
    <property type="match status" value="1"/>
</dbReference>
<evidence type="ECO:0000256" key="1">
    <source>
        <dbReference type="SAM" id="MobiDB-lite"/>
    </source>
</evidence>
<feature type="domain" description="Pre-C2HC" evidence="2">
    <location>
        <begin position="197"/>
        <end position="258"/>
    </location>
</feature>
<dbReference type="PRINTS" id="PR01217">
    <property type="entry name" value="PRICHEXTENSN"/>
</dbReference>
<proteinExistence type="predicted"/>
<comment type="caution">
    <text evidence="3">The sequence shown here is derived from an EMBL/GenBank/DDBJ whole genome shotgun (WGS) entry which is preliminary data.</text>
</comment>
<sequence>MARKRRQRAKKLASELNKERQVSNDPNAASPPAVPPPRSPPPPPSPPPSPPPPPSPSPPPSPPPPPPTPSPPPTPPPPSQPPSPPTSRDTIILDQDINPTLLAKWPKLRLKVPAMFLHKPTDFEPHVRPLLNMRIKFYQPHLGKNYTKIMCQSMTDHRNMMQYFERNKLPYHTFGDPLKRKMKVIFRGMPENTDLNQFKEALKSVSIPVIRVHEMHMKAQRKDNNILIMAVVPYNDEGKAILKVTQILGHNVKLEPPKNKPRQCHRCQKWGHSERFCKGNWTCVKCAGDHMTKKCERNSEEEPPKCANCTKEHTANYQDCVAAPGSIQYQILQDTKSDREPCHKPIVLVTRENYRRLYKNVDYPPRDKFASGSSRL</sequence>
<feature type="region of interest" description="Disordered" evidence="1">
    <location>
        <begin position="1"/>
        <end position="91"/>
    </location>
</feature>